<gene>
    <name evidence="5" type="ORF">CPA45_11445</name>
</gene>
<proteinExistence type="predicted"/>
<dbReference type="PANTHER" id="PTHR30146:SF120">
    <property type="entry name" value="ALANINE RACEMASE"/>
    <property type="match status" value="1"/>
</dbReference>
<evidence type="ECO:0000256" key="2">
    <source>
        <dbReference type="ARBA" id="ARBA00023125"/>
    </source>
</evidence>
<evidence type="ECO:0000313" key="5">
    <source>
        <dbReference type="EMBL" id="PCF95656.1"/>
    </source>
</evidence>
<keyword evidence="3" id="KW-0804">Transcription</keyword>
<dbReference type="AlphaFoldDB" id="A0A2A4HLM0"/>
<dbReference type="OrthoDB" id="5681588at2"/>
<keyword evidence="2" id="KW-0238">DNA-binding</keyword>
<protein>
    <submittedName>
        <fullName evidence="5">LacI family transcriptional regulator</fullName>
    </submittedName>
</protein>
<name>A0A2A4HLM0_9GAMM</name>
<accession>A0A2A4HLM0</accession>
<dbReference type="SUPFAM" id="SSF47413">
    <property type="entry name" value="lambda repressor-like DNA-binding domains"/>
    <property type="match status" value="1"/>
</dbReference>
<dbReference type="InterPro" id="IPR000843">
    <property type="entry name" value="HTH_LacI"/>
</dbReference>
<dbReference type="Gene3D" id="3.40.50.2300">
    <property type="match status" value="2"/>
</dbReference>
<organism evidence="5 6">
    <name type="scientific">Vreelandella nigrificans</name>
    <dbReference type="NCBI Taxonomy" id="2042704"/>
    <lineage>
        <taxon>Bacteria</taxon>
        <taxon>Pseudomonadati</taxon>
        <taxon>Pseudomonadota</taxon>
        <taxon>Gammaproteobacteria</taxon>
        <taxon>Oceanospirillales</taxon>
        <taxon>Halomonadaceae</taxon>
        <taxon>Vreelandella</taxon>
    </lineage>
</organism>
<dbReference type="InterPro" id="IPR010982">
    <property type="entry name" value="Lambda_DNA-bd_dom_sf"/>
</dbReference>
<dbReference type="SUPFAM" id="SSF53822">
    <property type="entry name" value="Periplasmic binding protein-like I"/>
    <property type="match status" value="1"/>
</dbReference>
<comment type="caution">
    <text evidence="5">The sequence shown here is derived from an EMBL/GenBank/DDBJ whole genome shotgun (WGS) entry which is preliminary data.</text>
</comment>
<dbReference type="PROSITE" id="PS00356">
    <property type="entry name" value="HTH_LACI_1"/>
    <property type="match status" value="1"/>
</dbReference>
<evidence type="ECO:0000313" key="6">
    <source>
        <dbReference type="Proteomes" id="UP000218677"/>
    </source>
</evidence>
<dbReference type="GO" id="GO:0000976">
    <property type="term" value="F:transcription cis-regulatory region binding"/>
    <property type="evidence" value="ECO:0007669"/>
    <property type="project" value="TreeGrafter"/>
</dbReference>
<dbReference type="Gene3D" id="1.10.260.40">
    <property type="entry name" value="lambda repressor-like DNA-binding domains"/>
    <property type="match status" value="1"/>
</dbReference>
<dbReference type="InterPro" id="IPR028082">
    <property type="entry name" value="Peripla_BP_I"/>
</dbReference>
<dbReference type="CDD" id="cd01392">
    <property type="entry name" value="HTH_LacI"/>
    <property type="match status" value="1"/>
</dbReference>
<dbReference type="GO" id="GO:0003700">
    <property type="term" value="F:DNA-binding transcription factor activity"/>
    <property type="evidence" value="ECO:0007669"/>
    <property type="project" value="TreeGrafter"/>
</dbReference>
<feature type="domain" description="HTH lacI-type" evidence="4">
    <location>
        <begin position="11"/>
        <end position="65"/>
    </location>
</feature>
<dbReference type="Proteomes" id="UP000218677">
    <property type="component" value="Unassembled WGS sequence"/>
</dbReference>
<keyword evidence="6" id="KW-1185">Reference proteome</keyword>
<dbReference type="EMBL" id="NWUX01000008">
    <property type="protein sequence ID" value="PCF95656.1"/>
    <property type="molecule type" value="Genomic_DNA"/>
</dbReference>
<dbReference type="PROSITE" id="PS50932">
    <property type="entry name" value="HTH_LACI_2"/>
    <property type="match status" value="1"/>
</dbReference>
<dbReference type="InterPro" id="IPR046335">
    <property type="entry name" value="LacI/GalR-like_sensor"/>
</dbReference>
<dbReference type="CDD" id="cd06267">
    <property type="entry name" value="PBP1_LacI_sugar_binding-like"/>
    <property type="match status" value="1"/>
</dbReference>
<dbReference type="Pfam" id="PF00356">
    <property type="entry name" value="LacI"/>
    <property type="match status" value="1"/>
</dbReference>
<evidence type="ECO:0000256" key="3">
    <source>
        <dbReference type="ARBA" id="ARBA00023163"/>
    </source>
</evidence>
<dbReference type="Pfam" id="PF13377">
    <property type="entry name" value="Peripla_BP_3"/>
    <property type="match status" value="1"/>
</dbReference>
<reference evidence="6" key="1">
    <citation type="submission" date="2017-09" db="EMBL/GenBank/DDBJ databases">
        <authorList>
            <person name="Cho G.-S."/>
            <person name="Oguntoyinbo F.A."/>
            <person name="Cnockaert M."/>
            <person name="Kabisch J."/>
            <person name="Neve H."/>
            <person name="Bockelmann W."/>
            <person name="Wenning M."/>
            <person name="Franz C.M."/>
            <person name="Vandamme P."/>
        </authorList>
    </citation>
    <scope>NUCLEOTIDE SEQUENCE [LARGE SCALE GENOMIC DNA]</scope>
    <source>
        <strain evidence="6">MBT G8648</strain>
    </source>
</reference>
<evidence type="ECO:0000259" key="4">
    <source>
        <dbReference type="PROSITE" id="PS50932"/>
    </source>
</evidence>
<dbReference type="SMART" id="SM00354">
    <property type="entry name" value="HTH_LACI"/>
    <property type="match status" value="1"/>
</dbReference>
<keyword evidence="1" id="KW-0805">Transcription regulation</keyword>
<dbReference type="RefSeq" id="WP_096651670.1">
    <property type="nucleotide sequence ID" value="NZ_NWUX01000008.1"/>
</dbReference>
<evidence type="ECO:0000256" key="1">
    <source>
        <dbReference type="ARBA" id="ARBA00023015"/>
    </source>
</evidence>
<dbReference type="PANTHER" id="PTHR30146">
    <property type="entry name" value="LACI-RELATED TRANSCRIPTIONAL REPRESSOR"/>
    <property type="match status" value="1"/>
</dbReference>
<sequence>MKQTKQSTQTATIREIARRADVSIASVSRALNGKPGLSDALRERILTISREVSYQPSAAARQLISGKAAVVGISLGRQDIELRPYYILLYQHLTVALHQQGMVPIFFHHDQTAELPERAGAAILLGETAEDERPTLLSAAGIPFVRIGNAGDGFSVAPDDAAGLYEITQYLLALGRRRLAFVGGELETPCPHSRLEGYRRALEEVGLAEQLISLPHRLSSDSLTSYRYLNRYLAGISSGQPLPFDALVCATDELALGCVAALEDRGIDVPSQVAVTGFDDLPTLATGLTTIRQDIASIAAMSVELLGEALAGKAPRHVSLPVALVLRETG</sequence>